<evidence type="ECO:0000256" key="1">
    <source>
        <dbReference type="SAM" id="MobiDB-lite"/>
    </source>
</evidence>
<feature type="compositionally biased region" description="Basic and acidic residues" evidence="1">
    <location>
        <begin position="113"/>
        <end position="128"/>
    </location>
</feature>
<proteinExistence type="predicted"/>
<protein>
    <submittedName>
        <fullName evidence="2">Uncharacterized protein</fullName>
    </submittedName>
</protein>
<gene>
    <name evidence="2" type="ORF">ENJ98_07190</name>
</gene>
<evidence type="ECO:0000313" key="2">
    <source>
        <dbReference type="EMBL" id="HHH14005.1"/>
    </source>
</evidence>
<name>A0A7C5N848_9GAMM</name>
<feature type="compositionally biased region" description="Basic and acidic residues" evidence="1">
    <location>
        <begin position="138"/>
        <end position="150"/>
    </location>
</feature>
<organism evidence="2">
    <name type="scientific">Thiolapillus brandeum</name>
    <dbReference type="NCBI Taxonomy" id="1076588"/>
    <lineage>
        <taxon>Bacteria</taxon>
        <taxon>Pseudomonadati</taxon>
        <taxon>Pseudomonadota</taxon>
        <taxon>Gammaproteobacteria</taxon>
        <taxon>Chromatiales</taxon>
        <taxon>Sedimenticolaceae</taxon>
        <taxon>Thiolapillus</taxon>
    </lineage>
</organism>
<accession>A0A7C5N848</accession>
<feature type="region of interest" description="Disordered" evidence="1">
    <location>
        <begin position="76"/>
        <end position="191"/>
    </location>
</feature>
<reference evidence="2" key="1">
    <citation type="journal article" date="2020" name="mSystems">
        <title>Genome- and Community-Level Interaction Insights into Carbon Utilization and Element Cycling Functions of Hydrothermarchaeota in Hydrothermal Sediment.</title>
        <authorList>
            <person name="Zhou Z."/>
            <person name="Liu Y."/>
            <person name="Xu W."/>
            <person name="Pan J."/>
            <person name="Luo Z.H."/>
            <person name="Li M."/>
        </authorList>
    </citation>
    <scope>NUCLEOTIDE SEQUENCE [LARGE SCALE GENOMIC DNA]</scope>
    <source>
        <strain evidence="2">HyVt-535</strain>
    </source>
</reference>
<sequence length="191" mass="20264">MKKAFDVYFSGELLEGYEPDQVKEAVGEMFGLSGPRLEALFSGVPVRVKKNLGVEKAGRFRKAFLELGALVQIVPAGEEPGASQPPTSTPETASPPPSPAATGSSLQLAPQEPLKEEPADRPAPKPDLSRLSLAPLGERGEGEKTPREETPPLPDTSHLQALPPETGTLEDCAPRRKPAPLPDTSGLSLEE</sequence>
<comment type="caution">
    <text evidence="2">The sequence shown here is derived from an EMBL/GenBank/DDBJ whole genome shotgun (WGS) entry which is preliminary data.</text>
</comment>
<dbReference type="Proteomes" id="UP000886100">
    <property type="component" value="Unassembled WGS sequence"/>
</dbReference>
<dbReference type="EMBL" id="DROM01000431">
    <property type="protein sequence ID" value="HHH14005.1"/>
    <property type="molecule type" value="Genomic_DNA"/>
</dbReference>
<feature type="compositionally biased region" description="Low complexity" evidence="1">
    <location>
        <begin position="82"/>
        <end position="92"/>
    </location>
</feature>
<dbReference type="AlphaFoldDB" id="A0A7C5N848"/>